<comment type="function">
    <text evidence="3">Required for maturation of 30S ribosomal subunits.</text>
</comment>
<dbReference type="InterPro" id="IPR003728">
    <property type="entry name" value="Ribosome_maturation_RimP"/>
</dbReference>
<proteinExistence type="inferred from homology"/>
<dbReference type="InterPro" id="IPR028989">
    <property type="entry name" value="RimP_N"/>
</dbReference>
<comment type="similarity">
    <text evidence="3">Belongs to the RimP family.</text>
</comment>
<dbReference type="AlphaFoldDB" id="A0A376CHU8"/>
<dbReference type="InterPro" id="IPR035956">
    <property type="entry name" value="RimP_N_sf"/>
</dbReference>
<dbReference type="STRING" id="35756.GCA_001044155_01295"/>
<dbReference type="RefSeq" id="WP_018580484.1">
    <property type="nucleotide sequence ID" value="NZ_LDYD01000006.1"/>
</dbReference>
<evidence type="ECO:0000313" key="6">
    <source>
        <dbReference type="Proteomes" id="UP000254467"/>
    </source>
</evidence>
<sequence>MAFPTVEELTTLIQPIADAHAMDIEHVGATRAGKKSVVSIALDSDTRPTLDELEVVSNEIGELFDEAEAAGEVNFGAGYSLEVTTPGIEHPLTLPRHWRRNRGRLVQVMDEHGQKTLWRIGALSDDSGEVIVVKHNAQKKTANPEVAVLPVSESTRAVVEIEFGKPPVAEVEVAEESFETAVARREENK</sequence>
<protein>
    <recommendedName>
        <fullName evidence="3">Ribosome maturation factor RimP</fullName>
    </recommendedName>
</protein>
<dbReference type="GO" id="GO:0005829">
    <property type="term" value="C:cytosol"/>
    <property type="evidence" value="ECO:0007669"/>
    <property type="project" value="TreeGrafter"/>
</dbReference>
<dbReference type="GO" id="GO:0000028">
    <property type="term" value="P:ribosomal small subunit assembly"/>
    <property type="evidence" value="ECO:0007669"/>
    <property type="project" value="TreeGrafter"/>
</dbReference>
<dbReference type="PANTHER" id="PTHR33867">
    <property type="entry name" value="RIBOSOME MATURATION FACTOR RIMP"/>
    <property type="match status" value="1"/>
</dbReference>
<dbReference type="SUPFAM" id="SSF75420">
    <property type="entry name" value="YhbC-like, N-terminal domain"/>
    <property type="match status" value="1"/>
</dbReference>
<gene>
    <name evidence="3" type="primary">rimP</name>
    <name evidence="5" type="ORF">NCTC11862_00051</name>
</gene>
<keyword evidence="1 3" id="KW-0963">Cytoplasm</keyword>
<dbReference type="OrthoDB" id="9805006at2"/>
<dbReference type="GO" id="GO:0006412">
    <property type="term" value="P:translation"/>
    <property type="evidence" value="ECO:0007669"/>
    <property type="project" value="TreeGrafter"/>
</dbReference>
<accession>A0A376CHU8</accession>
<dbReference type="PANTHER" id="PTHR33867:SF1">
    <property type="entry name" value="RIBOSOME MATURATION FACTOR RIMP"/>
    <property type="match status" value="1"/>
</dbReference>
<reference evidence="5 6" key="1">
    <citation type="submission" date="2018-06" db="EMBL/GenBank/DDBJ databases">
        <authorList>
            <consortium name="Pathogen Informatics"/>
            <person name="Doyle S."/>
        </authorList>
    </citation>
    <scope>NUCLEOTIDE SEQUENCE [LARGE SCALE GENOMIC DNA]</scope>
    <source>
        <strain evidence="5 6">NCTC11862</strain>
    </source>
</reference>
<dbReference type="EMBL" id="UFXQ01000001">
    <property type="protein sequence ID" value="STC68061.1"/>
    <property type="molecule type" value="Genomic_DNA"/>
</dbReference>
<dbReference type="Proteomes" id="UP000254467">
    <property type="component" value="Unassembled WGS sequence"/>
</dbReference>
<organism evidence="5 6">
    <name type="scientific">Corynebacterium pilosum</name>
    <dbReference type="NCBI Taxonomy" id="35756"/>
    <lineage>
        <taxon>Bacteria</taxon>
        <taxon>Bacillati</taxon>
        <taxon>Actinomycetota</taxon>
        <taxon>Actinomycetes</taxon>
        <taxon>Mycobacteriales</taxon>
        <taxon>Corynebacteriaceae</taxon>
        <taxon>Corynebacterium</taxon>
    </lineage>
</organism>
<comment type="subcellular location">
    <subcellularLocation>
        <location evidence="3">Cytoplasm</location>
    </subcellularLocation>
</comment>
<keyword evidence="6" id="KW-1185">Reference proteome</keyword>
<dbReference type="HAMAP" id="MF_01077">
    <property type="entry name" value="RimP"/>
    <property type="match status" value="1"/>
</dbReference>
<dbReference type="Pfam" id="PF02576">
    <property type="entry name" value="RimP_N"/>
    <property type="match status" value="1"/>
</dbReference>
<evidence type="ECO:0000256" key="3">
    <source>
        <dbReference type="HAMAP-Rule" id="MF_01077"/>
    </source>
</evidence>
<evidence type="ECO:0000256" key="1">
    <source>
        <dbReference type="ARBA" id="ARBA00022490"/>
    </source>
</evidence>
<dbReference type="Gene3D" id="3.30.300.70">
    <property type="entry name" value="RimP-like superfamily, N-terminal"/>
    <property type="match status" value="1"/>
</dbReference>
<evidence type="ECO:0000313" key="5">
    <source>
        <dbReference type="EMBL" id="STC68061.1"/>
    </source>
</evidence>
<keyword evidence="2 3" id="KW-0690">Ribosome biogenesis</keyword>
<feature type="domain" description="Ribosome maturation factor RimP N-terminal" evidence="4">
    <location>
        <begin position="12"/>
        <end position="89"/>
    </location>
</feature>
<evidence type="ECO:0000256" key="2">
    <source>
        <dbReference type="ARBA" id="ARBA00022517"/>
    </source>
</evidence>
<evidence type="ECO:0000259" key="4">
    <source>
        <dbReference type="Pfam" id="PF02576"/>
    </source>
</evidence>
<name>A0A376CHU8_9CORY</name>
<dbReference type="NCBIfam" id="NF000930">
    <property type="entry name" value="PRK00092.2-2"/>
    <property type="match status" value="1"/>
</dbReference>